<dbReference type="GO" id="GO:0000981">
    <property type="term" value="F:DNA-binding transcription factor activity, RNA polymerase II-specific"/>
    <property type="evidence" value="ECO:0007669"/>
    <property type="project" value="TreeGrafter"/>
</dbReference>
<dbReference type="InterPro" id="IPR037241">
    <property type="entry name" value="E2F-DP_heterodim"/>
</dbReference>
<dbReference type="OrthoDB" id="1743261at2759"/>
<evidence type="ECO:0000256" key="7">
    <source>
        <dbReference type="SAM" id="Coils"/>
    </source>
</evidence>
<evidence type="ECO:0000256" key="8">
    <source>
        <dbReference type="SAM" id="MobiDB-lite"/>
    </source>
</evidence>
<dbReference type="Pfam" id="PF02319">
    <property type="entry name" value="WHD_E2F_TDP"/>
    <property type="match status" value="1"/>
</dbReference>
<dbReference type="InterPro" id="IPR036388">
    <property type="entry name" value="WH-like_DNA-bd_sf"/>
</dbReference>
<dbReference type="GO" id="GO:0046983">
    <property type="term" value="F:protein dimerization activity"/>
    <property type="evidence" value="ECO:0007669"/>
    <property type="project" value="InterPro"/>
</dbReference>
<keyword evidence="7" id="KW-0175">Coiled coil</keyword>
<keyword evidence="11" id="KW-1185">Reference proteome</keyword>
<comment type="subcellular location">
    <subcellularLocation>
        <location evidence="6">Nucleus</location>
    </subcellularLocation>
</comment>
<dbReference type="PANTHER" id="PTHR12081:SF18">
    <property type="entry name" value="TRANSCRIPTION FACTOR E2F2-RELATED"/>
    <property type="match status" value="1"/>
</dbReference>
<proteinExistence type="inferred from homology"/>
<comment type="similarity">
    <text evidence="1 6">Belongs to the E2F/DP family.</text>
</comment>
<dbReference type="SUPFAM" id="SSF46785">
    <property type="entry name" value="Winged helix' DNA-binding domain"/>
    <property type="match status" value="1"/>
</dbReference>
<feature type="compositionally biased region" description="Polar residues" evidence="8">
    <location>
        <begin position="69"/>
        <end position="83"/>
    </location>
</feature>
<evidence type="ECO:0000256" key="5">
    <source>
        <dbReference type="ARBA" id="ARBA00023306"/>
    </source>
</evidence>
<evidence type="ECO:0000313" key="11">
    <source>
        <dbReference type="Proteomes" id="UP000623129"/>
    </source>
</evidence>
<keyword evidence="2 6" id="KW-0805">Transcription regulation</keyword>
<keyword evidence="3 6" id="KW-0238">DNA-binding</keyword>
<dbReference type="FunFam" id="1.10.10.10:FF:000008">
    <property type="entry name" value="E2F transcription factor 1"/>
    <property type="match status" value="1"/>
</dbReference>
<evidence type="ECO:0000256" key="3">
    <source>
        <dbReference type="ARBA" id="ARBA00023125"/>
    </source>
</evidence>
<evidence type="ECO:0000313" key="10">
    <source>
        <dbReference type="EMBL" id="KAF3321820.1"/>
    </source>
</evidence>
<dbReference type="Pfam" id="PF16421">
    <property type="entry name" value="E2F_CC-MB"/>
    <property type="match status" value="1"/>
</dbReference>
<dbReference type="InterPro" id="IPR003316">
    <property type="entry name" value="E2F_WHTH_DNA-bd_dom"/>
</dbReference>
<keyword evidence="5" id="KW-0131">Cell cycle</keyword>
<dbReference type="GO" id="GO:0090575">
    <property type="term" value="C:RNA polymerase II transcription regulator complex"/>
    <property type="evidence" value="ECO:0007669"/>
    <property type="project" value="TreeGrafter"/>
</dbReference>
<dbReference type="Gene3D" id="1.10.10.10">
    <property type="entry name" value="Winged helix-like DNA-binding domain superfamily/Winged helix DNA-binding domain"/>
    <property type="match status" value="1"/>
</dbReference>
<keyword evidence="6" id="KW-0539">Nucleus</keyword>
<evidence type="ECO:0000256" key="2">
    <source>
        <dbReference type="ARBA" id="ARBA00023015"/>
    </source>
</evidence>
<name>A0A833Q9G0_9POAL</name>
<dbReference type="CDD" id="cd14660">
    <property type="entry name" value="E2F_DD"/>
    <property type="match status" value="1"/>
</dbReference>
<evidence type="ECO:0000259" key="9">
    <source>
        <dbReference type="SMART" id="SM01372"/>
    </source>
</evidence>
<dbReference type="SUPFAM" id="SSF144074">
    <property type="entry name" value="E2F-DP heterodimerization region"/>
    <property type="match status" value="1"/>
</dbReference>
<protein>
    <submittedName>
        <fullName evidence="10">Transcription factor E2FB -like protein</fullName>
    </submittedName>
</protein>
<feature type="region of interest" description="Disordered" evidence="8">
    <location>
        <begin position="64"/>
        <end position="83"/>
    </location>
</feature>
<dbReference type="Gene3D" id="6.10.250.540">
    <property type="match status" value="1"/>
</dbReference>
<dbReference type="InterPro" id="IPR036390">
    <property type="entry name" value="WH_DNA-bd_sf"/>
</dbReference>
<accession>A0A833Q9G0</accession>
<evidence type="ECO:0000256" key="4">
    <source>
        <dbReference type="ARBA" id="ARBA00023163"/>
    </source>
</evidence>
<feature type="domain" description="E2F/DP family winged-helix DNA-binding" evidence="9">
    <location>
        <begin position="88"/>
        <end position="153"/>
    </location>
</feature>
<dbReference type="GO" id="GO:0000978">
    <property type="term" value="F:RNA polymerase II cis-regulatory region sequence-specific DNA binding"/>
    <property type="evidence" value="ECO:0007669"/>
    <property type="project" value="InterPro"/>
</dbReference>
<gene>
    <name evidence="10" type="ORF">FCM35_KLT14036</name>
</gene>
<evidence type="ECO:0000256" key="6">
    <source>
        <dbReference type="RuleBase" id="RU003796"/>
    </source>
</evidence>
<organism evidence="10 11">
    <name type="scientific">Carex littledalei</name>
    <dbReference type="NCBI Taxonomy" id="544730"/>
    <lineage>
        <taxon>Eukaryota</taxon>
        <taxon>Viridiplantae</taxon>
        <taxon>Streptophyta</taxon>
        <taxon>Embryophyta</taxon>
        <taxon>Tracheophyta</taxon>
        <taxon>Spermatophyta</taxon>
        <taxon>Magnoliopsida</taxon>
        <taxon>Liliopsida</taxon>
        <taxon>Poales</taxon>
        <taxon>Cyperaceae</taxon>
        <taxon>Cyperoideae</taxon>
        <taxon>Cariceae</taxon>
        <taxon>Carex</taxon>
        <taxon>Carex subgen. Euthyceras</taxon>
    </lineage>
</organism>
<dbReference type="InterPro" id="IPR015633">
    <property type="entry name" value="E2F"/>
</dbReference>
<dbReference type="Proteomes" id="UP000623129">
    <property type="component" value="Unassembled WGS sequence"/>
</dbReference>
<dbReference type="InterPro" id="IPR032198">
    <property type="entry name" value="E2F_CC-MB"/>
</dbReference>
<evidence type="ECO:0000256" key="1">
    <source>
        <dbReference type="ARBA" id="ARBA00010940"/>
    </source>
</evidence>
<sequence length="330" mass="37023">MADDPPEHDRPEGVTVPVRRSLPFFTAQSQFAPSGEYHQFPETIAGHSPVVINATPMKRKMEMKDRRTSGTGNEESPCNSTRTPNTCRFDSSLVRVTKKFLELFDKAPDSSLDLNKAAETLEVPKRRLYDITGVLEGIGLIEKKHKNAICWKIQEEPNSELNASVARLKASIEDLISKEHELDEQISEMQGRIKKFIEDEKTQKLLFLKESDLKGLPGFKNQTLIAVRAPPGTTLEVPDPDQMRYRFIVRSNAGPIQVHLVSKLEEDFGGAAENSMACLGANVQSETIPSDDANPDVTDYWLSSDPGFSISDLWDLSREGEVKPYEMRFL</sequence>
<dbReference type="PANTHER" id="PTHR12081">
    <property type="entry name" value="TRANSCRIPTION FACTOR E2F"/>
    <property type="match status" value="1"/>
</dbReference>
<dbReference type="SMART" id="SM01372">
    <property type="entry name" value="E2F_TDP"/>
    <property type="match status" value="1"/>
</dbReference>
<comment type="caution">
    <text evidence="10">The sequence shown here is derived from an EMBL/GenBank/DDBJ whole genome shotgun (WGS) entry which is preliminary data.</text>
</comment>
<dbReference type="EMBL" id="SWLB01000026">
    <property type="protein sequence ID" value="KAF3321820.1"/>
    <property type="molecule type" value="Genomic_DNA"/>
</dbReference>
<keyword evidence="4 6" id="KW-0804">Transcription</keyword>
<reference evidence="10" key="1">
    <citation type="submission" date="2020-01" db="EMBL/GenBank/DDBJ databases">
        <title>Genome sequence of Kobresia littledalei, the first chromosome-level genome in the family Cyperaceae.</title>
        <authorList>
            <person name="Qu G."/>
        </authorList>
    </citation>
    <scope>NUCLEOTIDE SEQUENCE</scope>
    <source>
        <strain evidence="10">C.B.Clarke</strain>
        <tissue evidence="10">Leaf</tissue>
    </source>
</reference>
<dbReference type="AlphaFoldDB" id="A0A833Q9G0"/>
<feature type="coiled-coil region" evidence="7">
    <location>
        <begin position="158"/>
        <end position="192"/>
    </location>
</feature>